<dbReference type="Gene3D" id="2.10.25.10">
    <property type="entry name" value="Laminin"/>
    <property type="match status" value="2"/>
</dbReference>
<dbReference type="Gene3D" id="4.10.400.10">
    <property type="entry name" value="Low-density Lipoprotein Receptor"/>
    <property type="match status" value="1"/>
</dbReference>
<evidence type="ECO:0000256" key="9">
    <source>
        <dbReference type="PROSITE-ProRule" id="PRU00076"/>
    </source>
</evidence>
<evidence type="ECO:0000256" key="1">
    <source>
        <dbReference type="ARBA" id="ARBA00004167"/>
    </source>
</evidence>
<evidence type="ECO:0000256" key="11">
    <source>
        <dbReference type="SAM" id="MobiDB-lite"/>
    </source>
</evidence>
<evidence type="ECO:0000313" key="13">
    <source>
        <dbReference type="EMBL" id="KAK7504392.1"/>
    </source>
</evidence>
<keyword evidence="6 9" id="KW-1015">Disulfide bond</keyword>
<dbReference type="SUPFAM" id="SSF57196">
    <property type="entry name" value="EGF/Laminin"/>
    <property type="match status" value="1"/>
</dbReference>
<reference evidence="13 14" key="1">
    <citation type="journal article" date="2023" name="Sci. Data">
        <title>Genome assembly of the Korean intertidal mud-creeper Batillaria attramentaria.</title>
        <authorList>
            <person name="Patra A.K."/>
            <person name="Ho P.T."/>
            <person name="Jun S."/>
            <person name="Lee S.J."/>
            <person name="Kim Y."/>
            <person name="Won Y.J."/>
        </authorList>
    </citation>
    <scope>NUCLEOTIDE SEQUENCE [LARGE SCALE GENOMIC DNA]</scope>
    <source>
        <strain evidence="13">Wonlab-2016</strain>
    </source>
</reference>
<dbReference type="PROSITE" id="PS50068">
    <property type="entry name" value="LDLRA_2"/>
    <property type="match status" value="1"/>
</dbReference>
<dbReference type="PROSITE" id="PS01186">
    <property type="entry name" value="EGF_2"/>
    <property type="match status" value="1"/>
</dbReference>
<feature type="disulfide bond" evidence="9">
    <location>
        <begin position="1033"/>
        <end position="1042"/>
    </location>
</feature>
<dbReference type="EMBL" id="JACVVK020000015">
    <property type="protein sequence ID" value="KAK7504392.1"/>
    <property type="molecule type" value="Genomic_DNA"/>
</dbReference>
<evidence type="ECO:0000256" key="3">
    <source>
        <dbReference type="ARBA" id="ARBA00022583"/>
    </source>
</evidence>
<dbReference type="Proteomes" id="UP001519460">
    <property type="component" value="Unassembled WGS sequence"/>
</dbReference>
<evidence type="ECO:0000256" key="2">
    <source>
        <dbReference type="ARBA" id="ARBA00022536"/>
    </source>
</evidence>
<dbReference type="SUPFAM" id="SSF57424">
    <property type="entry name" value="LDL receptor-like module"/>
    <property type="match status" value="1"/>
</dbReference>
<keyword evidence="7" id="KW-0675">Receptor</keyword>
<keyword evidence="4" id="KW-0677">Repeat</keyword>
<evidence type="ECO:0000256" key="7">
    <source>
        <dbReference type="ARBA" id="ARBA00023170"/>
    </source>
</evidence>
<evidence type="ECO:0000256" key="4">
    <source>
        <dbReference type="ARBA" id="ARBA00022737"/>
    </source>
</evidence>
<protein>
    <recommendedName>
        <fullName evidence="12">EGF-like domain-containing protein</fullName>
    </recommendedName>
</protein>
<comment type="caution">
    <text evidence="13">The sequence shown here is derived from an EMBL/GenBank/DDBJ whole genome shotgun (WGS) entry which is preliminary data.</text>
</comment>
<dbReference type="InterPro" id="IPR000033">
    <property type="entry name" value="LDLR_classB_rpt"/>
</dbReference>
<dbReference type="PANTHER" id="PTHR46513">
    <property type="entry name" value="VITELLOGENIN RECEPTOR-LIKE PROTEIN-RELATED-RELATED"/>
    <property type="match status" value="1"/>
</dbReference>
<feature type="region of interest" description="Disordered" evidence="11">
    <location>
        <begin position="1124"/>
        <end position="1160"/>
    </location>
</feature>
<dbReference type="GO" id="GO:0006897">
    <property type="term" value="P:endocytosis"/>
    <property type="evidence" value="ECO:0007669"/>
    <property type="project" value="UniProtKB-KW"/>
</dbReference>
<keyword evidence="2 9" id="KW-0245">EGF-like domain</keyword>
<dbReference type="GO" id="GO:0016020">
    <property type="term" value="C:membrane"/>
    <property type="evidence" value="ECO:0007669"/>
    <property type="project" value="UniProtKB-SubCell"/>
</dbReference>
<sequence>PLEHSCSRFYECKDKSKCIPLDHACDGHFDCDDASDESNDCYDLCFNHNCTYGCVPSQSGVECACSTTSAADPCGDVDVSGQRVFWTDSVEKKVYAYRLGLVNPRGLAYEWNSQQLYIVDASLGAVVACTHNGSACSVVVKGLGSRQPEDIVVDPESRQMFWTELSHPARVMSSDLDGKNSMPIITDLGQPGKMVIDQETGRLYVVDMLHKSVRYVDLNNRTSVQFVLGVVSPSALTIVQSALVWFEKETGDMKSANKLNGEDQLTLMEQSNSIQVTGAAALYRTVQPPGDSPCKNALCTQQCLPSNSDSSYACACPPDMILSSDKNSCTWSHDSRFLFVATSSEILQIPVNNIGTLTYRPLSSSTMKNVGTLDYNPVTKDIFYSSVNSNGHPAIFRLTDVYQRQFRVQTIEDHAEYLSEAQSLIVDWVADNVLWLNSYEEMIEVFKVDGSARSSIFLEYADNPVSIAANFTAGYLYISCWGDDPRIEKCHMDGSHCHIFVDEVHQPHHLTLHRGRLYWNDLDLAEFSSVDAADGTDMSNGGCSHICLSMPENQRQCMCPANMELGDDEQTCEVSSHPCPEDYVFCESSQRCILPTSLCSGKETCRSLVIADVCRVPKNRDTAYLLVAANSFLKQVSMDGENEENLVSKAGDVAIDVECRTGDIVWSQQDSAPGSGVPIQHYQHDVTTTLQTVNSSVHSLCVDWVTGNIYYTASTQPPLEAVSRLVVCGGGGHFCKTLKRDDTWWMFWINIAKSTIERAFMDGSGTKSIVSEVMGRRACLTIDHVTERLFWIQGSVSVEQVDSIETAKLDGTDRYTLASYRSRFFTSIATFEGFLYLTETLLNSIVKVSSFSGRPVLGTVRAMAGTPTRLRIVHPLTQPDVSNPCAEKACKYLCVLAESGASCLCPDDVPIADWNAASNKVKPAGPINRLSELALQETTTQMGVRTNNRRPPPIISYDNFIPVLPTFTTPSHLKYHTATAVPTPSTTQKPFRMIHLTRRPFEKLWNTASPPCNRFCVNGGICSIRNGTPVCKCPAGYHGSRCDIPPGIVPKLAGTTNPPDEIILIDLRNDSLMATDLISRITYRNPNFKQNAEEGVVLVSDPTLYRCAFTEDDDEQCIHKKGRCWKSSSSSGSSTDSAISSRTNSPTVIYRPVSPTPNGH</sequence>
<keyword evidence="3" id="KW-0254">Endocytosis</keyword>
<keyword evidence="8" id="KW-0325">Glycoprotein</keyword>
<dbReference type="PROSITE" id="PS01209">
    <property type="entry name" value="LDLRA_1"/>
    <property type="match status" value="1"/>
</dbReference>
<evidence type="ECO:0000259" key="12">
    <source>
        <dbReference type="PROSITE" id="PS50026"/>
    </source>
</evidence>
<dbReference type="SMART" id="SM00192">
    <property type="entry name" value="LDLa"/>
    <property type="match status" value="1"/>
</dbReference>
<dbReference type="InterPro" id="IPR011042">
    <property type="entry name" value="6-blade_b-propeller_TolB-like"/>
</dbReference>
<proteinExistence type="predicted"/>
<dbReference type="CDD" id="cd00112">
    <property type="entry name" value="LDLa"/>
    <property type="match status" value="1"/>
</dbReference>
<feature type="compositionally biased region" description="Low complexity" evidence="11">
    <location>
        <begin position="1127"/>
        <end position="1145"/>
    </location>
</feature>
<dbReference type="InterPro" id="IPR000742">
    <property type="entry name" value="EGF"/>
</dbReference>
<dbReference type="AlphaFoldDB" id="A0ABD0LY26"/>
<evidence type="ECO:0000313" key="14">
    <source>
        <dbReference type="Proteomes" id="UP001519460"/>
    </source>
</evidence>
<dbReference type="InterPro" id="IPR050778">
    <property type="entry name" value="Cueball_EGF_LRP_Nidogen"/>
</dbReference>
<dbReference type="PROSITE" id="PS50026">
    <property type="entry name" value="EGF_3"/>
    <property type="match status" value="1"/>
</dbReference>
<dbReference type="InterPro" id="IPR023415">
    <property type="entry name" value="LDLR_class-A_CS"/>
</dbReference>
<gene>
    <name evidence="13" type="ORF">BaRGS_00004258</name>
</gene>
<evidence type="ECO:0000256" key="8">
    <source>
        <dbReference type="ARBA" id="ARBA00023180"/>
    </source>
</evidence>
<dbReference type="CDD" id="cd00054">
    <property type="entry name" value="EGF_CA"/>
    <property type="match status" value="1"/>
</dbReference>
<evidence type="ECO:0000256" key="10">
    <source>
        <dbReference type="PROSITE-ProRule" id="PRU00124"/>
    </source>
</evidence>
<feature type="domain" description="EGF-like" evidence="12">
    <location>
        <begin position="1008"/>
        <end position="1043"/>
    </location>
</feature>
<dbReference type="PROSITE" id="PS00022">
    <property type="entry name" value="EGF_1"/>
    <property type="match status" value="1"/>
</dbReference>
<feature type="disulfide bond" evidence="9">
    <location>
        <begin position="1012"/>
        <end position="1022"/>
    </location>
</feature>
<accession>A0ABD0LY26</accession>
<dbReference type="SMART" id="SM00181">
    <property type="entry name" value="EGF"/>
    <property type="match status" value="3"/>
</dbReference>
<dbReference type="Gene3D" id="2.120.10.30">
    <property type="entry name" value="TolB, C-terminal domain"/>
    <property type="match status" value="3"/>
</dbReference>
<evidence type="ECO:0000256" key="6">
    <source>
        <dbReference type="ARBA" id="ARBA00023157"/>
    </source>
</evidence>
<keyword evidence="5" id="KW-0472">Membrane</keyword>
<evidence type="ECO:0000256" key="5">
    <source>
        <dbReference type="ARBA" id="ARBA00023136"/>
    </source>
</evidence>
<feature type="disulfide bond" evidence="10">
    <location>
        <begin position="6"/>
        <end position="18"/>
    </location>
</feature>
<keyword evidence="14" id="KW-1185">Reference proteome</keyword>
<dbReference type="InterPro" id="IPR036055">
    <property type="entry name" value="LDL_receptor-like_sf"/>
</dbReference>
<comment type="subcellular location">
    <subcellularLocation>
        <location evidence="1">Membrane</location>
        <topology evidence="1">Single-pass membrane protein</topology>
    </subcellularLocation>
</comment>
<organism evidence="13 14">
    <name type="scientific">Batillaria attramentaria</name>
    <dbReference type="NCBI Taxonomy" id="370345"/>
    <lineage>
        <taxon>Eukaryota</taxon>
        <taxon>Metazoa</taxon>
        <taxon>Spiralia</taxon>
        <taxon>Lophotrochozoa</taxon>
        <taxon>Mollusca</taxon>
        <taxon>Gastropoda</taxon>
        <taxon>Caenogastropoda</taxon>
        <taxon>Sorbeoconcha</taxon>
        <taxon>Cerithioidea</taxon>
        <taxon>Batillariidae</taxon>
        <taxon>Batillaria</taxon>
    </lineage>
</organism>
<name>A0ABD0LY26_9CAEN</name>
<dbReference type="InterPro" id="IPR002172">
    <property type="entry name" value="LDrepeatLR_classA_rpt"/>
</dbReference>
<dbReference type="SMART" id="SM00135">
    <property type="entry name" value="LY"/>
    <property type="match status" value="7"/>
</dbReference>
<comment type="caution">
    <text evidence="9">Lacks conserved residue(s) required for the propagation of feature annotation.</text>
</comment>
<dbReference type="SUPFAM" id="SSF63825">
    <property type="entry name" value="YWTD domain"/>
    <property type="match status" value="3"/>
</dbReference>
<feature type="non-terminal residue" evidence="13">
    <location>
        <position position="1"/>
    </location>
</feature>